<keyword evidence="1" id="KW-0812">Transmembrane</keyword>
<sequence length="51" mass="6032">MKNISILTLSIIVSILILVNFYFRNLLLAVIILILCIYNLIRWIKLKNKRS</sequence>
<feature type="transmembrane region" description="Helical" evidence="1">
    <location>
        <begin position="12"/>
        <end position="41"/>
    </location>
</feature>
<keyword evidence="1" id="KW-0472">Membrane</keyword>
<name>A0A8S5NXG1_9CAUD</name>
<organism evidence="2">
    <name type="scientific">Myoviridae sp. ctEBR14</name>
    <dbReference type="NCBI Taxonomy" id="2825060"/>
    <lineage>
        <taxon>Viruses</taxon>
        <taxon>Duplodnaviria</taxon>
        <taxon>Heunggongvirae</taxon>
        <taxon>Uroviricota</taxon>
        <taxon>Caudoviricetes</taxon>
    </lineage>
</organism>
<keyword evidence="1" id="KW-1133">Transmembrane helix</keyword>
<proteinExistence type="predicted"/>
<evidence type="ECO:0000313" key="2">
    <source>
        <dbReference type="EMBL" id="DAD98896.1"/>
    </source>
</evidence>
<dbReference type="EMBL" id="BK015269">
    <property type="protein sequence ID" value="DAD98896.1"/>
    <property type="molecule type" value="Genomic_DNA"/>
</dbReference>
<evidence type="ECO:0000256" key="1">
    <source>
        <dbReference type="SAM" id="Phobius"/>
    </source>
</evidence>
<accession>A0A8S5NXG1</accession>
<protein>
    <submittedName>
        <fullName evidence="2">FeoB-associated Cys-rich membrane protein</fullName>
    </submittedName>
</protein>
<reference evidence="2" key="1">
    <citation type="journal article" date="2021" name="Proc. Natl. Acad. Sci. U.S.A.">
        <title>A Catalog of Tens of Thousands of Viruses from Human Metagenomes Reveals Hidden Associations with Chronic Diseases.</title>
        <authorList>
            <person name="Tisza M.J."/>
            <person name="Buck C.B."/>
        </authorList>
    </citation>
    <scope>NUCLEOTIDE SEQUENCE</scope>
    <source>
        <strain evidence="2">CtEBR14</strain>
    </source>
</reference>